<dbReference type="Pfam" id="PF00583">
    <property type="entry name" value="Acetyltransf_1"/>
    <property type="match status" value="1"/>
</dbReference>
<dbReference type="Proteomes" id="UP000184052">
    <property type="component" value="Unassembled WGS sequence"/>
</dbReference>
<keyword evidence="2" id="KW-0808">Transferase</keyword>
<keyword evidence="3" id="KW-1185">Reference proteome</keyword>
<dbReference type="OrthoDB" id="9795206at2"/>
<reference evidence="2 3" key="1">
    <citation type="submission" date="2016-11" db="EMBL/GenBank/DDBJ databases">
        <authorList>
            <person name="Jaros S."/>
            <person name="Januszkiewicz K."/>
            <person name="Wedrychowicz H."/>
        </authorList>
    </citation>
    <scope>NUCLEOTIDE SEQUENCE [LARGE SCALE GENOMIC DNA]</scope>
    <source>
        <strain evidence="2 3">DSM 17477</strain>
    </source>
</reference>
<gene>
    <name evidence="2" type="ORF">SAMN02745751_01329</name>
</gene>
<dbReference type="Gene3D" id="3.40.630.30">
    <property type="match status" value="1"/>
</dbReference>
<dbReference type="PROSITE" id="PS51186">
    <property type="entry name" value="GNAT"/>
    <property type="match status" value="1"/>
</dbReference>
<dbReference type="RefSeq" id="WP_073048800.1">
    <property type="nucleotide sequence ID" value="NZ_FQZL01000008.1"/>
</dbReference>
<evidence type="ECO:0000313" key="2">
    <source>
        <dbReference type="EMBL" id="SHI91854.1"/>
    </source>
</evidence>
<name>A0A1M6F283_9FIRM</name>
<evidence type="ECO:0000259" key="1">
    <source>
        <dbReference type="PROSITE" id="PS51186"/>
    </source>
</evidence>
<sequence length="166" mass="19553">MTHNSKLIINKMDGLSWEEVLTWEYSEDLKILDFHENEIDHKRLRNGQFYSVRDSNYDLVGYYCFCEDAKFKKGYEYNVYDDFTCTDIGIALNPKLCDMGYGFIFLVKALEFARDNFYTDMFRATVPICNKKIIRIYEKAGFSIGKVFEHEVGNKKMKFAVMTVTL</sequence>
<dbReference type="SUPFAM" id="SSF55729">
    <property type="entry name" value="Acyl-CoA N-acyltransferases (Nat)"/>
    <property type="match status" value="1"/>
</dbReference>
<feature type="domain" description="N-acetyltransferase" evidence="1">
    <location>
        <begin position="7"/>
        <end position="166"/>
    </location>
</feature>
<dbReference type="GO" id="GO:0016747">
    <property type="term" value="F:acyltransferase activity, transferring groups other than amino-acyl groups"/>
    <property type="evidence" value="ECO:0007669"/>
    <property type="project" value="InterPro"/>
</dbReference>
<evidence type="ECO:0000313" key="3">
    <source>
        <dbReference type="Proteomes" id="UP000184052"/>
    </source>
</evidence>
<dbReference type="STRING" id="1121476.SAMN02745751_01329"/>
<proteinExistence type="predicted"/>
<accession>A0A1M6F283</accession>
<organism evidence="2 3">
    <name type="scientific">Dethiosulfatibacter aminovorans DSM 17477</name>
    <dbReference type="NCBI Taxonomy" id="1121476"/>
    <lineage>
        <taxon>Bacteria</taxon>
        <taxon>Bacillati</taxon>
        <taxon>Bacillota</taxon>
        <taxon>Tissierellia</taxon>
        <taxon>Dethiosulfatibacter</taxon>
    </lineage>
</organism>
<protein>
    <submittedName>
        <fullName evidence="2">Protein N-acetyltransferase, RimJ/RimL family</fullName>
    </submittedName>
</protein>
<dbReference type="AlphaFoldDB" id="A0A1M6F283"/>
<dbReference type="InterPro" id="IPR000182">
    <property type="entry name" value="GNAT_dom"/>
</dbReference>
<dbReference type="InterPro" id="IPR016181">
    <property type="entry name" value="Acyl_CoA_acyltransferase"/>
</dbReference>
<dbReference type="EMBL" id="FQZL01000008">
    <property type="protein sequence ID" value="SHI91854.1"/>
    <property type="molecule type" value="Genomic_DNA"/>
</dbReference>